<evidence type="ECO:0000313" key="2">
    <source>
        <dbReference type="EMBL" id="RIE06037.1"/>
    </source>
</evidence>
<keyword evidence="3" id="KW-1185">Reference proteome</keyword>
<dbReference type="Proteomes" id="UP000266328">
    <property type="component" value="Unassembled WGS sequence"/>
</dbReference>
<sequence length="392" mass="39373">MRKSLGKVVLAVVIAGLLTGGIAIASAATKVRTVTTPQGTSVDVISVTGMVTEVSTPSTADSGKGFMGMFRRGPEGYAKIKDSADGTVYRLELGREEAAGITMKVGDTVTVEGTSETRNSVNELQIWTFTGADGKTVTLRKADGTPDIETVSVAGTVTEVNVPTTTPSTGDTTKSAPTAMATIKVKQADGTIVTAVIGYDVSTITVKVGDAVKIEGFKTPMDANTIMATSFTGADGKAVTLRGLDGMGGGRGIRGENVSVSGMVTEVTQATTTTPSTGDTTKSAPTAMTTIKVKQADGTIVTVVLGHDASTITVKVGDVVKIEGFKTSTDATTIMATSFTGADGKTVTLGGKGFGGCGMRGGRADGQGIGRGVGGGMKGPGSASGSTTPSNT</sequence>
<feature type="compositionally biased region" description="Gly residues" evidence="1">
    <location>
        <begin position="368"/>
        <end position="379"/>
    </location>
</feature>
<reference evidence="2 3" key="1">
    <citation type="submission" date="2018-09" db="EMBL/GenBank/DDBJ databases">
        <title>Discovery and Ecogenomic Context for Candidatus Cryosericales, a Global Caldiserica Order Active in Thawing Permafrost.</title>
        <authorList>
            <person name="Martinez M.A."/>
            <person name="Woodcroft B.J."/>
            <person name="Ignacio Espinoza J.C."/>
            <person name="Zayed A."/>
            <person name="Singleton C.M."/>
            <person name="Boyd J."/>
            <person name="Li Y.-F."/>
            <person name="Purvine S."/>
            <person name="Maughan H."/>
            <person name="Hodgkins S.B."/>
            <person name="Anderson D."/>
            <person name="Sederholm M."/>
            <person name="Temperton B."/>
            <person name="Saleska S.R."/>
            <person name="Tyson G.W."/>
            <person name="Rich V.I."/>
        </authorList>
    </citation>
    <scope>NUCLEOTIDE SEQUENCE [LARGE SCALE GENOMIC DNA]</scope>
    <source>
        <strain evidence="2 3">SMC7</strain>
    </source>
</reference>
<name>A0A398D1K6_9BACT</name>
<dbReference type="OrthoDB" id="9847507at2"/>
<comment type="caution">
    <text evidence="2">The sequence shown here is derived from an EMBL/GenBank/DDBJ whole genome shotgun (WGS) entry which is preliminary data.</text>
</comment>
<evidence type="ECO:0000313" key="3">
    <source>
        <dbReference type="Proteomes" id="UP000266328"/>
    </source>
</evidence>
<feature type="region of interest" description="Disordered" evidence="1">
    <location>
        <begin position="368"/>
        <end position="392"/>
    </location>
</feature>
<evidence type="ECO:0000256" key="1">
    <source>
        <dbReference type="SAM" id="MobiDB-lite"/>
    </source>
</evidence>
<gene>
    <name evidence="2" type="ORF">SMC7_04405</name>
</gene>
<proteinExistence type="predicted"/>
<organism evidence="2 3">
    <name type="scientific">Candidatus Cryosericum terrychapinii</name>
    <dbReference type="NCBI Taxonomy" id="2290919"/>
    <lineage>
        <taxon>Bacteria</taxon>
        <taxon>Pseudomonadati</taxon>
        <taxon>Caldisericota/Cryosericota group</taxon>
        <taxon>Candidatus Cryosericota</taxon>
        <taxon>Candidatus Cryosericia</taxon>
        <taxon>Candidatus Cryosericales</taxon>
        <taxon>Candidatus Cryosericaceae</taxon>
        <taxon>Candidatus Cryosericum</taxon>
    </lineage>
</organism>
<feature type="compositionally biased region" description="Low complexity" evidence="1">
    <location>
        <begin position="380"/>
        <end position="392"/>
    </location>
</feature>
<protein>
    <recommendedName>
        <fullName evidence="4">DUF5666 domain-containing protein</fullName>
    </recommendedName>
</protein>
<dbReference type="EMBL" id="QXIS01000027">
    <property type="protein sequence ID" value="RIE06037.1"/>
    <property type="molecule type" value="Genomic_DNA"/>
</dbReference>
<dbReference type="RefSeq" id="WP_119089136.1">
    <property type="nucleotide sequence ID" value="NZ_QXIS01000027.1"/>
</dbReference>
<dbReference type="AlphaFoldDB" id="A0A398D1K6"/>
<evidence type="ECO:0008006" key="4">
    <source>
        <dbReference type="Google" id="ProtNLM"/>
    </source>
</evidence>
<accession>A0A398D1K6</accession>